<dbReference type="EMBL" id="CP118246">
    <property type="protein sequence ID" value="WDR01407.1"/>
    <property type="molecule type" value="Genomic_DNA"/>
</dbReference>
<dbReference type="Proteomes" id="UP001220530">
    <property type="component" value="Chromosome"/>
</dbReference>
<accession>A0ABY7YJP8</accession>
<evidence type="ECO:0000313" key="3">
    <source>
        <dbReference type="EMBL" id="WDR01407.1"/>
    </source>
</evidence>
<keyword evidence="2" id="KW-0812">Transmembrane</keyword>
<keyword evidence="2" id="KW-1133">Transmembrane helix</keyword>
<feature type="transmembrane region" description="Helical" evidence="2">
    <location>
        <begin position="43"/>
        <end position="64"/>
    </location>
</feature>
<keyword evidence="2" id="KW-0472">Membrane</keyword>
<gene>
    <name evidence="3" type="ORF">PSQ19_11330</name>
</gene>
<reference evidence="3 4" key="1">
    <citation type="submission" date="2023-02" db="EMBL/GenBank/DDBJ databases">
        <title>Devosia algicola sp. nov., isolated from the phycosphere of marine algae.</title>
        <authorList>
            <person name="Kim J.M."/>
            <person name="Lee J.K."/>
            <person name="Choi B.J."/>
            <person name="Bayburt H."/>
            <person name="Jeon C.O."/>
        </authorList>
    </citation>
    <scope>NUCLEOTIDE SEQUENCE [LARGE SCALE GENOMIC DNA]</scope>
    <source>
        <strain evidence="3 4">G20-9</strain>
    </source>
</reference>
<proteinExistence type="predicted"/>
<feature type="region of interest" description="Disordered" evidence="1">
    <location>
        <begin position="1"/>
        <end position="38"/>
    </location>
</feature>
<protein>
    <submittedName>
        <fullName evidence="3">Uncharacterized protein</fullName>
    </submittedName>
</protein>
<evidence type="ECO:0000313" key="4">
    <source>
        <dbReference type="Proteomes" id="UP001220530"/>
    </source>
</evidence>
<organism evidence="3 4">
    <name type="scientific">Devosia algicola</name>
    <dbReference type="NCBI Taxonomy" id="3026418"/>
    <lineage>
        <taxon>Bacteria</taxon>
        <taxon>Pseudomonadati</taxon>
        <taxon>Pseudomonadota</taxon>
        <taxon>Alphaproteobacteria</taxon>
        <taxon>Hyphomicrobiales</taxon>
        <taxon>Devosiaceae</taxon>
        <taxon>Devosia</taxon>
    </lineage>
</organism>
<sequence length="221" mass="23231">MDTSEMDQDWALPGVSKSDTGAKSPPEESPEPPRNPPPAHQTILLLLVGLVGLAAIVACVWVYIDTRREVLRLATEVAQLRLSLDLYAHQKTSATGEINPDALLNLQNRLAILEDSWRNQSATVPATLAPAQTATSTAPAQDDCIPQNTKFLVASGDSYPVCGTNGVVSVLTVSSDRVSFTDGSVIVAGGNGLLTGTNCRVNVLSSEADGLSGYAELRASC</sequence>
<name>A0ABY7YJP8_9HYPH</name>
<evidence type="ECO:0000256" key="2">
    <source>
        <dbReference type="SAM" id="Phobius"/>
    </source>
</evidence>
<evidence type="ECO:0000256" key="1">
    <source>
        <dbReference type="SAM" id="MobiDB-lite"/>
    </source>
</evidence>
<dbReference type="RefSeq" id="WP_282217818.1">
    <property type="nucleotide sequence ID" value="NZ_CP118246.1"/>
</dbReference>
<keyword evidence="4" id="KW-1185">Reference proteome</keyword>